<keyword evidence="6" id="KW-0271">Exosome</keyword>
<evidence type="ECO:0000256" key="6">
    <source>
        <dbReference type="ARBA" id="ARBA00022835"/>
    </source>
</evidence>
<evidence type="ECO:0000259" key="10">
    <source>
        <dbReference type="Pfam" id="PF01138"/>
    </source>
</evidence>
<dbReference type="InterPro" id="IPR001247">
    <property type="entry name" value="ExoRNase_PH_dom1"/>
</dbReference>
<evidence type="ECO:0000256" key="4">
    <source>
        <dbReference type="ARBA" id="ARBA00022490"/>
    </source>
</evidence>
<proteinExistence type="inferred from homology"/>
<dbReference type="InterPro" id="IPR027408">
    <property type="entry name" value="PNPase/RNase_PH_dom_sf"/>
</dbReference>
<evidence type="ECO:0000256" key="1">
    <source>
        <dbReference type="ARBA" id="ARBA00004496"/>
    </source>
</evidence>
<protein>
    <recommendedName>
        <fullName evidence="9">Ribosomal RNA-processing protein 43</fullName>
    </recommendedName>
</protein>
<dbReference type="InterPro" id="IPR015847">
    <property type="entry name" value="ExoRNase_PH_dom2"/>
</dbReference>
<dbReference type="GO" id="GO:0035925">
    <property type="term" value="F:mRNA 3'-UTR AU-rich region binding"/>
    <property type="evidence" value="ECO:0007669"/>
    <property type="project" value="TreeGrafter"/>
</dbReference>
<evidence type="ECO:0000313" key="12">
    <source>
        <dbReference type="EMBL" id="CAD9230246.1"/>
    </source>
</evidence>
<dbReference type="GO" id="GO:0071038">
    <property type="term" value="P:TRAMP-dependent tRNA surveillance pathway"/>
    <property type="evidence" value="ECO:0007669"/>
    <property type="project" value="TreeGrafter"/>
</dbReference>
<comment type="subcellular location">
    <subcellularLocation>
        <location evidence="1">Cytoplasm</location>
    </subcellularLocation>
    <subcellularLocation>
        <location evidence="2">Nucleus</location>
        <location evidence="2">Nucleolus</location>
    </subcellularLocation>
</comment>
<dbReference type="EMBL" id="HBGH01004414">
    <property type="protein sequence ID" value="CAD9230246.1"/>
    <property type="molecule type" value="Transcribed_RNA"/>
</dbReference>
<keyword evidence="5" id="KW-0698">rRNA processing</keyword>
<dbReference type="PANTHER" id="PTHR11097">
    <property type="entry name" value="EXOSOME COMPLEX EXONUCLEASE RIBOSOMAL RNA PROCESSING PROTEIN"/>
    <property type="match status" value="1"/>
</dbReference>
<keyword evidence="8" id="KW-0539">Nucleus</keyword>
<evidence type="ECO:0000256" key="7">
    <source>
        <dbReference type="ARBA" id="ARBA00022884"/>
    </source>
</evidence>
<dbReference type="GO" id="GO:0071028">
    <property type="term" value="P:nuclear mRNA surveillance"/>
    <property type="evidence" value="ECO:0007669"/>
    <property type="project" value="TreeGrafter"/>
</dbReference>
<dbReference type="InterPro" id="IPR020568">
    <property type="entry name" value="Ribosomal_Su5_D2-typ_SF"/>
</dbReference>
<dbReference type="Pfam" id="PF01138">
    <property type="entry name" value="RNase_PH"/>
    <property type="match status" value="1"/>
</dbReference>
<evidence type="ECO:0000259" key="11">
    <source>
        <dbReference type="Pfam" id="PF03725"/>
    </source>
</evidence>
<reference evidence="12" key="1">
    <citation type="submission" date="2021-01" db="EMBL/GenBank/DDBJ databases">
        <authorList>
            <person name="Corre E."/>
            <person name="Pelletier E."/>
            <person name="Niang G."/>
            <person name="Scheremetjew M."/>
            <person name="Finn R."/>
            <person name="Kale V."/>
            <person name="Holt S."/>
            <person name="Cochrane G."/>
            <person name="Meng A."/>
            <person name="Brown T."/>
            <person name="Cohen L."/>
        </authorList>
    </citation>
    <scope>NUCLEOTIDE SEQUENCE</scope>
    <source>
        <strain evidence="12">SAG 36.94</strain>
    </source>
</reference>
<dbReference type="Pfam" id="PF03725">
    <property type="entry name" value="RNase_PH_C"/>
    <property type="match status" value="1"/>
</dbReference>
<evidence type="ECO:0000256" key="3">
    <source>
        <dbReference type="ARBA" id="ARBA00006678"/>
    </source>
</evidence>
<dbReference type="GO" id="GO:0000177">
    <property type="term" value="C:cytoplasmic exosome (RNase complex)"/>
    <property type="evidence" value="ECO:0007669"/>
    <property type="project" value="TreeGrafter"/>
</dbReference>
<dbReference type="GO" id="GO:0000176">
    <property type="term" value="C:nuclear exosome (RNase complex)"/>
    <property type="evidence" value="ECO:0007669"/>
    <property type="project" value="TreeGrafter"/>
</dbReference>
<evidence type="ECO:0000256" key="9">
    <source>
        <dbReference type="ARBA" id="ARBA00030617"/>
    </source>
</evidence>
<dbReference type="GO" id="GO:0000467">
    <property type="term" value="P:exonucleolytic trimming to generate mature 3'-end of 5.8S rRNA from tricistronic rRNA transcript (SSU-rRNA, 5.8S rRNA, LSU-rRNA)"/>
    <property type="evidence" value="ECO:0007669"/>
    <property type="project" value="TreeGrafter"/>
</dbReference>
<dbReference type="SUPFAM" id="SSF55666">
    <property type="entry name" value="Ribonuclease PH domain 2-like"/>
    <property type="match status" value="1"/>
</dbReference>
<accession>A0A7S1TAK1</accession>
<dbReference type="AlphaFoldDB" id="A0A7S1TAK1"/>
<keyword evidence="7" id="KW-0694">RNA-binding</keyword>
<dbReference type="GO" id="GO:0034476">
    <property type="term" value="P:U5 snRNA 3'-end processing"/>
    <property type="evidence" value="ECO:0007669"/>
    <property type="project" value="TreeGrafter"/>
</dbReference>
<feature type="domain" description="Exoribonuclease phosphorolytic" evidence="10">
    <location>
        <begin position="32"/>
        <end position="169"/>
    </location>
</feature>
<keyword evidence="4" id="KW-0963">Cytoplasm</keyword>
<dbReference type="Gene3D" id="3.30.230.70">
    <property type="entry name" value="GHMP Kinase, N-terminal domain"/>
    <property type="match status" value="1"/>
</dbReference>
<organism evidence="12">
    <name type="scientific">Compsopogon caeruleus</name>
    <dbReference type="NCBI Taxonomy" id="31354"/>
    <lineage>
        <taxon>Eukaryota</taxon>
        <taxon>Rhodophyta</taxon>
        <taxon>Compsopogonophyceae</taxon>
        <taxon>Compsopogonales</taxon>
        <taxon>Compsopogonaceae</taxon>
        <taxon>Compsopogon</taxon>
    </lineage>
</organism>
<evidence type="ECO:0000256" key="8">
    <source>
        <dbReference type="ARBA" id="ARBA00023242"/>
    </source>
</evidence>
<dbReference type="GO" id="GO:0071035">
    <property type="term" value="P:nuclear polyadenylation-dependent rRNA catabolic process"/>
    <property type="evidence" value="ECO:0007669"/>
    <property type="project" value="TreeGrafter"/>
</dbReference>
<comment type="similarity">
    <text evidence="3">Belongs to the RNase PH family.</text>
</comment>
<evidence type="ECO:0000256" key="5">
    <source>
        <dbReference type="ARBA" id="ARBA00022552"/>
    </source>
</evidence>
<dbReference type="PANTHER" id="PTHR11097:SF9">
    <property type="entry name" value="EXOSOME COMPLEX COMPONENT RRP43"/>
    <property type="match status" value="1"/>
</dbReference>
<sequence>MNAAVLRKLHPREFLSTLREHGIRSDGRTHDELRPVSIVMSPLGCGLGSAMARFGRTKMLAVVTGTVVVPKVQQPTRGFVDVQVELPPMCSALRFRPGRVSSEAAYLASWIQGLVASAALPVDVDALCIKPGSLVWSLLISICCVEFDGNGEDCAFFASYAALRDTRLPEIQPPDSHEKLATASPMRDKTVHAVDHQVAYPVTFACFDGGETLIDPTCFESDHSCSSLTILIDGKGQSRGVYKPGGAALSESTLKDCEALAVAKRKQLEHSMEIASREGPVT</sequence>
<dbReference type="SUPFAM" id="SSF54211">
    <property type="entry name" value="Ribosomal protein S5 domain 2-like"/>
    <property type="match status" value="1"/>
</dbReference>
<dbReference type="GO" id="GO:0016075">
    <property type="term" value="P:rRNA catabolic process"/>
    <property type="evidence" value="ECO:0007669"/>
    <property type="project" value="TreeGrafter"/>
</dbReference>
<dbReference type="InterPro" id="IPR050590">
    <property type="entry name" value="Exosome_comp_Rrp42_subfam"/>
</dbReference>
<dbReference type="GO" id="GO:0005730">
    <property type="term" value="C:nucleolus"/>
    <property type="evidence" value="ECO:0007669"/>
    <property type="project" value="UniProtKB-SubCell"/>
</dbReference>
<gene>
    <name evidence="12" type="ORF">CCAE0312_LOCUS2424</name>
</gene>
<evidence type="ECO:0000256" key="2">
    <source>
        <dbReference type="ARBA" id="ARBA00004604"/>
    </source>
</evidence>
<dbReference type="GO" id="GO:0034475">
    <property type="term" value="P:U4 snRNA 3'-end processing"/>
    <property type="evidence" value="ECO:0007669"/>
    <property type="project" value="TreeGrafter"/>
</dbReference>
<name>A0A7S1TAK1_9RHOD</name>
<dbReference type="InterPro" id="IPR036345">
    <property type="entry name" value="ExoRNase_PH_dom2_sf"/>
</dbReference>
<dbReference type="GO" id="GO:0034473">
    <property type="term" value="P:U1 snRNA 3'-end processing"/>
    <property type="evidence" value="ECO:0007669"/>
    <property type="project" value="TreeGrafter"/>
</dbReference>
<feature type="domain" description="Exoribonuclease phosphorolytic" evidence="11">
    <location>
        <begin position="202"/>
        <end position="263"/>
    </location>
</feature>